<evidence type="ECO:0000256" key="8">
    <source>
        <dbReference type="ARBA" id="ARBA00038408"/>
    </source>
</evidence>
<dbReference type="NCBIfam" id="NF008054">
    <property type="entry name" value="PRK10788.1"/>
    <property type="match status" value="1"/>
</dbReference>
<comment type="similarity">
    <text evidence="8">Belongs to the PpiD chaperone family.</text>
</comment>
<dbReference type="PROSITE" id="PS50198">
    <property type="entry name" value="PPIC_PPIASE_2"/>
    <property type="match status" value="1"/>
</dbReference>
<gene>
    <name evidence="14" type="ORF">CQR80_07940</name>
</gene>
<evidence type="ECO:0000256" key="2">
    <source>
        <dbReference type="ARBA" id="ARBA00022475"/>
    </source>
</evidence>
<evidence type="ECO:0000256" key="12">
    <source>
        <dbReference type="SAM" id="Phobius"/>
    </source>
</evidence>
<name>A0A2G1DP14_AGGAC</name>
<keyword evidence="15" id="KW-1185">Reference proteome</keyword>
<evidence type="ECO:0000313" key="14">
    <source>
        <dbReference type="EMBL" id="PHO20272.1"/>
    </source>
</evidence>
<dbReference type="PANTHER" id="PTHR47529:SF1">
    <property type="entry name" value="PERIPLASMIC CHAPERONE PPID"/>
    <property type="match status" value="1"/>
</dbReference>
<evidence type="ECO:0000256" key="10">
    <source>
        <dbReference type="ARBA" id="ARBA00042775"/>
    </source>
</evidence>
<evidence type="ECO:0000256" key="6">
    <source>
        <dbReference type="ARBA" id="ARBA00023136"/>
    </source>
</evidence>
<dbReference type="PANTHER" id="PTHR47529">
    <property type="entry name" value="PEPTIDYL-PROLYL CIS-TRANS ISOMERASE D"/>
    <property type="match status" value="1"/>
</dbReference>
<keyword evidence="6 12" id="KW-0472">Membrane</keyword>
<keyword evidence="11 14" id="KW-0413">Isomerase</keyword>
<dbReference type="Proteomes" id="UP000226080">
    <property type="component" value="Unassembled WGS sequence"/>
</dbReference>
<protein>
    <recommendedName>
        <fullName evidence="9">Periplasmic chaperone PpiD</fullName>
    </recommendedName>
    <alternativeName>
        <fullName evidence="10">Periplasmic folding chaperone</fullName>
    </alternativeName>
</protein>
<dbReference type="Pfam" id="PF13624">
    <property type="entry name" value="SurA_N_3"/>
    <property type="match status" value="1"/>
</dbReference>
<proteinExistence type="inferred from homology"/>
<keyword evidence="11" id="KW-0697">Rotamase</keyword>
<dbReference type="PROSITE" id="PS01096">
    <property type="entry name" value="PPIC_PPIASE_1"/>
    <property type="match status" value="1"/>
</dbReference>
<evidence type="ECO:0000313" key="15">
    <source>
        <dbReference type="Proteomes" id="UP000226080"/>
    </source>
</evidence>
<evidence type="ECO:0000256" key="7">
    <source>
        <dbReference type="ARBA" id="ARBA00023186"/>
    </source>
</evidence>
<keyword evidence="4 12" id="KW-0812">Transmembrane</keyword>
<dbReference type="InterPro" id="IPR000297">
    <property type="entry name" value="PPIase_PpiC"/>
</dbReference>
<dbReference type="GO" id="GO:0016853">
    <property type="term" value="F:isomerase activity"/>
    <property type="evidence" value="ECO:0007669"/>
    <property type="project" value="UniProtKB-KW"/>
</dbReference>
<keyword evidence="3" id="KW-0997">Cell inner membrane</keyword>
<dbReference type="InterPro" id="IPR023058">
    <property type="entry name" value="PPIase_PpiC_CS"/>
</dbReference>
<evidence type="ECO:0000256" key="1">
    <source>
        <dbReference type="ARBA" id="ARBA00004382"/>
    </source>
</evidence>
<comment type="caution">
    <text evidence="14">The sequence shown here is derived from an EMBL/GenBank/DDBJ whole genome shotgun (WGS) entry which is preliminary data.</text>
</comment>
<feature type="domain" description="PpiC" evidence="13">
    <location>
        <begin position="262"/>
        <end position="352"/>
    </location>
</feature>
<evidence type="ECO:0000256" key="3">
    <source>
        <dbReference type="ARBA" id="ARBA00022519"/>
    </source>
</evidence>
<evidence type="ECO:0000259" key="13">
    <source>
        <dbReference type="PROSITE" id="PS50198"/>
    </source>
</evidence>
<comment type="subcellular location">
    <subcellularLocation>
        <location evidence="1">Cell inner membrane</location>
        <topology evidence="1">Single-pass type II membrane protein</topology>
        <orientation evidence="1">Periplasmic side</orientation>
    </subcellularLocation>
</comment>
<keyword evidence="7" id="KW-0143">Chaperone</keyword>
<dbReference type="Gene3D" id="3.10.50.40">
    <property type="match status" value="1"/>
</dbReference>
<dbReference type="RefSeq" id="WP_099308996.1">
    <property type="nucleotide sequence ID" value="NZ_PCGV01000013.1"/>
</dbReference>
<dbReference type="SUPFAM" id="SSF54534">
    <property type="entry name" value="FKBP-like"/>
    <property type="match status" value="1"/>
</dbReference>
<evidence type="ECO:0000256" key="5">
    <source>
        <dbReference type="ARBA" id="ARBA00022989"/>
    </source>
</evidence>
<dbReference type="Pfam" id="PF13145">
    <property type="entry name" value="Rotamase_2"/>
    <property type="match status" value="1"/>
</dbReference>
<organism evidence="14 15">
    <name type="scientific">Aggregatibacter actinomycetemcomitans</name>
    <name type="common">Actinobacillus actinomycetemcomitans</name>
    <name type="synonym">Haemophilus actinomycetemcomitans</name>
    <dbReference type="NCBI Taxonomy" id="714"/>
    <lineage>
        <taxon>Bacteria</taxon>
        <taxon>Pseudomonadati</taxon>
        <taxon>Pseudomonadota</taxon>
        <taxon>Gammaproteobacteria</taxon>
        <taxon>Pasteurellales</taxon>
        <taxon>Pasteurellaceae</taxon>
        <taxon>Aggregatibacter</taxon>
    </lineage>
</organism>
<dbReference type="Gene3D" id="1.10.4030.10">
    <property type="entry name" value="Porin chaperone SurA, peptide-binding domain"/>
    <property type="match status" value="1"/>
</dbReference>
<dbReference type="SUPFAM" id="SSF109998">
    <property type="entry name" value="Triger factor/SurA peptide-binding domain-like"/>
    <property type="match status" value="1"/>
</dbReference>
<dbReference type="InterPro" id="IPR027304">
    <property type="entry name" value="Trigger_fact/SurA_dom_sf"/>
</dbReference>
<evidence type="ECO:0000256" key="11">
    <source>
        <dbReference type="PROSITE-ProRule" id="PRU00278"/>
    </source>
</evidence>
<reference evidence="14 15" key="1">
    <citation type="submission" date="2017-10" db="EMBL/GenBank/DDBJ databases">
        <title>Draft genome sequences of Aggregatibacter actinomycetemcomitans strains 310a and 310b.</title>
        <authorList>
            <person name="May A.C."/>
            <person name="Ohta H."/>
            <person name="Maeda H."/>
            <person name="Kokeguchi S."/>
            <person name="Cugini C."/>
        </authorList>
    </citation>
    <scope>NUCLEOTIDE SEQUENCE [LARGE SCALE GENOMIC DNA]</scope>
    <source>
        <strain evidence="14 15">310b</strain>
    </source>
</reference>
<dbReference type="InterPro" id="IPR046357">
    <property type="entry name" value="PPIase_dom_sf"/>
</dbReference>
<dbReference type="EMBL" id="PCGW01000014">
    <property type="protein sequence ID" value="PHO20272.1"/>
    <property type="molecule type" value="Genomic_DNA"/>
</dbReference>
<evidence type="ECO:0000256" key="9">
    <source>
        <dbReference type="ARBA" id="ARBA00040743"/>
    </source>
</evidence>
<sequence length="615" mass="67975">MVMEKLHGASNNWASKFLFGFITVTFVISSMAGYLYSRIDSSAAKVNGEEISQQAFQNQYNISSQNLSPQEADSPTVVANLKRQVLSSLIDQELLRQYVKDLKLGVSDERIKQEIVTTPSFQNNGKFDNVLYQQLLQSNGISAETYAGYVREALRLEQLQSGLGITAFTVPVQQEALAKLFFQRRDVRLATLSLADEIAKQTVSAEEIQAYYDAHKADFTLPELVKVQYLDLSGANMEKNINISDVEIAQYYQDNKSQFMTQGQQRLAHIEVKTEQQAQDLYQQLQNGAEFSTLAKNHSIDPISAEKGGDLSWVSAGEFPKVFEDAANALDVGKFSQPVKLDNSYHIILVEGRKDSAVLPLERVRPQIVAQIRQNLVNNQFFSVEKRVAEKAFEDSSSLNAAAEAGGVKVQETGYFSRKDIPAALNYPNVVSAIFDSDISQGGSNSEPMSIGDQHSVVIRVLEHKAESVKSLDEAKNDITARLKRQKAEAVVLAEANKLVQELTAGKTVDSLKFGATQSLVFAENNDPMLYNAVFAMPKPTEGKAVYQATKETKGDIVVIALDKVVDGALSEQEQQQFAVQLARADQIALQNNLLNALRAKAKIEINDSVVNQEQ</sequence>
<keyword evidence="5 12" id="KW-1133">Transmembrane helix</keyword>
<dbReference type="InterPro" id="IPR052029">
    <property type="entry name" value="PpiD_chaperone"/>
</dbReference>
<evidence type="ECO:0000256" key="4">
    <source>
        <dbReference type="ARBA" id="ARBA00022692"/>
    </source>
</evidence>
<accession>A0A2G1DP14</accession>
<feature type="transmembrane region" description="Helical" evidence="12">
    <location>
        <begin position="17"/>
        <end position="36"/>
    </location>
</feature>
<keyword evidence="2" id="KW-1003">Cell membrane</keyword>